<keyword evidence="3" id="KW-1185">Reference proteome</keyword>
<keyword evidence="1" id="KW-0812">Transmembrane</keyword>
<evidence type="ECO:0000313" key="3">
    <source>
        <dbReference type="Proteomes" id="UP001595075"/>
    </source>
</evidence>
<keyword evidence="1" id="KW-0472">Membrane</keyword>
<reference evidence="2 3" key="1">
    <citation type="journal article" date="2024" name="Commun. Biol.">
        <title>Comparative genomic analysis of thermophilic fungi reveals convergent evolutionary adaptations and gene losses.</title>
        <authorList>
            <person name="Steindorff A.S."/>
            <person name="Aguilar-Pontes M.V."/>
            <person name="Robinson A.J."/>
            <person name="Andreopoulos B."/>
            <person name="LaButti K."/>
            <person name="Kuo A."/>
            <person name="Mondo S."/>
            <person name="Riley R."/>
            <person name="Otillar R."/>
            <person name="Haridas S."/>
            <person name="Lipzen A."/>
            <person name="Grimwood J."/>
            <person name="Schmutz J."/>
            <person name="Clum A."/>
            <person name="Reid I.D."/>
            <person name="Moisan M.C."/>
            <person name="Butler G."/>
            <person name="Nguyen T.T.M."/>
            <person name="Dewar K."/>
            <person name="Conant G."/>
            <person name="Drula E."/>
            <person name="Henrissat B."/>
            <person name="Hansel C."/>
            <person name="Singer S."/>
            <person name="Hutchinson M.I."/>
            <person name="de Vries R.P."/>
            <person name="Natvig D.O."/>
            <person name="Powell A.J."/>
            <person name="Tsang A."/>
            <person name="Grigoriev I.V."/>
        </authorList>
    </citation>
    <scope>NUCLEOTIDE SEQUENCE [LARGE SCALE GENOMIC DNA]</scope>
    <source>
        <strain evidence="2 3">CBS 494.80</strain>
    </source>
</reference>
<name>A0ABR4CJ66_9HELO</name>
<accession>A0ABR4CJ66</accession>
<dbReference type="Proteomes" id="UP001595075">
    <property type="component" value="Unassembled WGS sequence"/>
</dbReference>
<proteinExistence type="predicted"/>
<sequence length="208" mass="24922">MCLFRLLYKYRLNFMPMHREDHSTSWIAICLNINVLMMWLFVLSYTLILIPKRILWIIRGLERERVLIELAETEAHKRHEKILDMCSPRIGWGPFGTDEFMPYLDSKFKMMEDAGMFGDDDLVLHTQSWGYLEDDPFIGSMLASARKRERYWKNFFAEEFWDMLGKTPSCYVALEGYPQSLRRRLEKWKNTKTAAQDEKTEWILVDIE</sequence>
<evidence type="ECO:0000313" key="2">
    <source>
        <dbReference type="EMBL" id="KAL2069531.1"/>
    </source>
</evidence>
<feature type="transmembrane region" description="Helical" evidence="1">
    <location>
        <begin position="26"/>
        <end position="50"/>
    </location>
</feature>
<organism evidence="2 3">
    <name type="scientific">Oculimacula yallundae</name>
    <dbReference type="NCBI Taxonomy" id="86028"/>
    <lineage>
        <taxon>Eukaryota</taxon>
        <taxon>Fungi</taxon>
        <taxon>Dikarya</taxon>
        <taxon>Ascomycota</taxon>
        <taxon>Pezizomycotina</taxon>
        <taxon>Leotiomycetes</taxon>
        <taxon>Helotiales</taxon>
        <taxon>Ploettnerulaceae</taxon>
        <taxon>Oculimacula</taxon>
    </lineage>
</organism>
<comment type="caution">
    <text evidence="2">The sequence shown here is derived from an EMBL/GenBank/DDBJ whole genome shotgun (WGS) entry which is preliminary data.</text>
</comment>
<evidence type="ECO:0000256" key="1">
    <source>
        <dbReference type="SAM" id="Phobius"/>
    </source>
</evidence>
<protein>
    <submittedName>
        <fullName evidence="2">Uncharacterized protein</fullName>
    </submittedName>
</protein>
<gene>
    <name evidence="2" type="ORF">VTL71DRAFT_14210</name>
</gene>
<keyword evidence="1" id="KW-1133">Transmembrane helix</keyword>
<dbReference type="EMBL" id="JAZHXI010000007">
    <property type="protein sequence ID" value="KAL2069531.1"/>
    <property type="molecule type" value="Genomic_DNA"/>
</dbReference>